<reference evidence="2 3" key="1">
    <citation type="journal article" date="2004" name="Science">
        <title>The genome of the diatom Thalassiosira pseudonana: ecology, evolution, and metabolism.</title>
        <authorList>
            <person name="Armbrust E.V."/>
            <person name="Berges J.A."/>
            <person name="Bowler C."/>
            <person name="Green B.R."/>
            <person name="Martinez D."/>
            <person name="Putnam N.H."/>
            <person name="Zhou S."/>
            <person name="Allen A.E."/>
            <person name="Apt K.E."/>
            <person name="Bechner M."/>
            <person name="Brzezinski M.A."/>
            <person name="Chaal B.K."/>
            <person name="Chiovitti A."/>
            <person name="Davis A.K."/>
            <person name="Demarest M.S."/>
            <person name="Detter J.C."/>
            <person name="Glavina T."/>
            <person name="Goodstein D."/>
            <person name="Hadi M.Z."/>
            <person name="Hellsten U."/>
            <person name="Hildebrand M."/>
            <person name="Jenkins B.D."/>
            <person name="Jurka J."/>
            <person name="Kapitonov V.V."/>
            <person name="Kroger N."/>
            <person name="Lau W.W."/>
            <person name="Lane T.W."/>
            <person name="Larimer F.W."/>
            <person name="Lippmeier J.C."/>
            <person name="Lucas S."/>
            <person name="Medina M."/>
            <person name="Montsant A."/>
            <person name="Obornik M."/>
            <person name="Parker M.S."/>
            <person name="Palenik B."/>
            <person name="Pazour G.J."/>
            <person name="Richardson P.M."/>
            <person name="Rynearson T.A."/>
            <person name="Saito M.A."/>
            <person name="Schwartz D.C."/>
            <person name="Thamatrakoln K."/>
            <person name="Valentin K."/>
            <person name="Vardi A."/>
            <person name="Wilkerson F.P."/>
            <person name="Rokhsar D.S."/>
        </authorList>
    </citation>
    <scope>NUCLEOTIDE SEQUENCE [LARGE SCALE GENOMIC DNA]</scope>
    <source>
        <strain evidence="2 3">CCMP1335</strain>
    </source>
</reference>
<dbReference type="EMBL" id="CM000645">
    <property type="protein sequence ID" value="EED90277.1"/>
    <property type="molecule type" value="Genomic_DNA"/>
</dbReference>
<feature type="domain" description="GST C-terminal" evidence="1">
    <location>
        <begin position="212"/>
        <end position="353"/>
    </location>
</feature>
<evidence type="ECO:0000259" key="1">
    <source>
        <dbReference type="PROSITE" id="PS50405"/>
    </source>
</evidence>
<dbReference type="PaxDb" id="35128-Thaps263562"/>
<feature type="non-terminal residue" evidence="2">
    <location>
        <position position="1"/>
    </location>
</feature>
<dbReference type="InParanoid" id="B8C8E9"/>
<dbReference type="Proteomes" id="UP000001449">
    <property type="component" value="Chromosome 9"/>
</dbReference>
<dbReference type="InterPro" id="IPR027417">
    <property type="entry name" value="P-loop_NTPase"/>
</dbReference>
<organism evidence="2 3">
    <name type="scientific">Thalassiosira pseudonana</name>
    <name type="common">Marine diatom</name>
    <name type="synonym">Cyclotella nana</name>
    <dbReference type="NCBI Taxonomy" id="35128"/>
    <lineage>
        <taxon>Eukaryota</taxon>
        <taxon>Sar</taxon>
        <taxon>Stramenopiles</taxon>
        <taxon>Ochrophyta</taxon>
        <taxon>Bacillariophyta</taxon>
        <taxon>Coscinodiscophyceae</taxon>
        <taxon>Thalassiosirophycidae</taxon>
        <taxon>Thalassiosirales</taxon>
        <taxon>Thalassiosiraceae</taxon>
        <taxon>Thalassiosira</taxon>
    </lineage>
</organism>
<keyword evidence="2" id="KW-0808">Transferase</keyword>
<dbReference type="InterPro" id="IPR000863">
    <property type="entry name" value="Sulfotransferase_dom"/>
</dbReference>
<dbReference type="Pfam" id="PF00685">
    <property type="entry name" value="Sulfotransfer_1"/>
    <property type="match status" value="1"/>
</dbReference>
<gene>
    <name evidence="2" type="ORF">THAPSDRAFT_263562</name>
</gene>
<dbReference type="InterPro" id="IPR036282">
    <property type="entry name" value="Glutathione-S-Trfase_C_sf"/>
</dbReference>
<feature type="non-terminal residue" evidence="2">
    <location>
        <position position="391"/>
    </location>
</feature>
<evidence type="ECO:0000313" key="2">
    <source>
        <dbReference type="EMBL" id="EED90277.1"/>
    </source>
</evidence>
<dbReference type="SUPFAM" id="SSF47616">
    <property type="entry name" value="GST C-terminal domain-like"/>
    <property type="match status" value="1"/>
</dbReference>
<dbReference type="InterPro" id="IPR016639">
    <property type="entry name" value="GST_Omega/GSH"/>
</dbReference>
<dbReference type="GO" id="GO:0004364">
    <property type="term" value="F:glutathione transferase activity"/>
    <property type="evidence" value="ECO:0000318"/>
    <property type="project" value="GO_Central"/>
</dbReference>
<dbReference type="HOGENOM" id="CLU_707132_0_0_1"/>
<dbReference type="STRING" id="35128.B8C8E9"/>
<sequence>QRALVIHYEALKTNFTGQLKRLNDFLGLPTLTEAKANAIAEACNIDSMKNAAARFSQTARKGQIGDWKNYLDGDKWAEFDRVFNQALCVQLSDTVGDGSPRYHLFASASCPLSAALISARALLGLENTVSMDITDGQSGSGWVFLNGATCSPWKDCEGPFWLVEAYELAYPLCNSQILVPVLWDSVENQIVSNNSWTIMKLLSDAKGGLLPKELDEDCEKMHSDLTEALFQYPVITGVEYLRSGRFLSPIIAKAQKRVFTKLGELEALLGKSQYLLGDRMTGVDIYLAIFLFQFDAVYLNAFDLGESDSFKGAILTGDIYPNLKAFARRMYSSLKPTIHFESFRQVFRIDQAITFTEQSYSWNTAEPSNCSDETTLLPDLSEIVAALETTE</sequence>
<name>B8C8E9_THAPS</name>
<dbReference type="GO" id="GO:0008146">
    <property type="term" value="F:sulfotransferase activity"/>
    <property type="evidence" value="ECO:0007669"/>
    <property type="project" value="InterPro"/>
</dbReference>
<proteinExistence type="predicted"/>
<accession>B8C8E9</accession>
<dbReference type="Gene3D" id="3.40.30.10">
    <property type="entry name" value="Glutaredoxin"/>
    <property type="match status" value="1"/>
</dbReference>
<dbReference type="PANTHER" id="PTHR32419">
    <property type="entry name" value="GLUTATHIONYL-HYDROQUINONE REDUCTASE"/>
    <property type="match status" value="1"/>
</dbReference>
<dbReference type="eggNOG" id="KOG2903">
    <property type="taxonomic scope" value="Eukaryota"/>
</dbReference>
<protein>
    <submittedName>
        <fullName evidence="2">Glutathione s-transferase</fullName>
        <ecNumber evidence="2">2.5.1.18</ecNumber>
    </submittedName>
</protein>
<dbReference type="GO" id="GO:0005737">
    <property type="term" value="C:cytoplasm"/>
    <property type="evidence" value="ECO:0000318"/>
    <property type="project" value="GO_Central"/>
</dbReference>
<dbReference type="Pfam" id="PF13410">
    <property type="entry name" value="GST_C_2"/>
    <property type="match status" value="1"/>
</dbReference>
<keyword evidence="3" id="KW-1185">Reference proteome</keyword>
<dbReference type="PANTHER" id="PTHR32419:SF6">
    <property type="entry name" value="GLUTATHIONE S-TRANSFERASE OMEGA-LIKE 1-RELATED"/>
    <property type="match status" value="1"/>
</dbReference>
<dbReference type="Gene3D" id="1.20.1050.10">
    <property type="match status" value="1"/>
</dbReference>
<dbReference type="EC" id="2.5.1.18" evidence="2"/>
<dbReference type="AlphaFoldDB" id="B8C8E9"/>
<dbReference type="Gene3D" id="3.40.50.300">
    <property type="entry name" value="P-loop containing nucleotide triphosphate hydrolases"/>
    <property type="match status" value="1"/>
</dbReference>
<dbReference type="KEGG" id="tps:THAPSDRAFT_263562"/>
<evidence type="ECO:0000313" key="3">
    <source>
        <dbReference type="Proteomes" id="UP000001449"/>
    </source>
</evidence>
<dbReference type="GeneID" id="7453071"/>
<dbReference type="SUPFAM" id="SSF52540">
    <property type="entry name" value="P-loop containing nucleoside triphosphate hydrolases"/>
    <property type="match status" value="1"/>
</dbReference>
<dbReference type="InterPro" id="IPR010987">
    <property type="entry name" value="Glutathione-S-Trfase_C-like"/>
</dbReference>
<dbReference type="PROSITE" id="PS50405">
    <property type="entry name" value="GST_CTER"/>
    <property type="match status" value="1"/>
</dbReference>
<reference evidence="2 3" key="2">
    <citation type="journal article" date="2008" name="Nature">
        <title>The Phaeodactylum genome reveals the evolutionary history of diatom genomes.</title>
        <authorList>
            <person name="Bowler C."/>
            <person name="Allen A.E."/>
            <person name="Badger J.H."/>
            <person name="Grimwood J."/>
            <person name="Jabbari K."/>
            <person name="Kuo A."/>
            <person name="Maheswari U."/>
            <person name="Martens C."/>
            <person name="Maumus F."/>
            <person name="Otillar R.P."/>
            <person name="Rayko E."/>
            <person name="Salamov A."/>
            <person name="Vandepoele K."/>
            <person name="Beszteri B."/>
            <person name="Gruber A."/>
            <person name="Heijde M."/>
            <person name="Katinka M."/>
            <person name="Mock T."/>
            <person name="Valentin K."/>
            <person name="Verret F."/>
            <person name="Berges J.A."/>
            <person name="Brownlee C."/>
            <person name="Cadoret J.P."/>
            <person name="Chiovitti A."/>
            <person name="Choi C.J."/>
            <person name="Coesel S."/>
            <person name="De Martino A."/>
            <person name="Detter J.C."/>
            <person name="Durkin C."/>
            <person name="Falciatore A."/>
            <person name="Fournet J."/>
            <person name="Haruta M."/>
            <person name="Huysman M.J."/>
            <person name="Jenkins B.D."/>
            <person name="Jiroutova K."/>
            <person name="Jorgensen R.E."/>
            <person name="Joubert Y."/>
            <person name="Kaplan A."/>
            <person name="Kroger N."/>
            <person name="Kroth P.G."/>
            <person name="La Roche J."/>
            <person name="Lindquist E."/>
            <person name="Lommer M."/>
            <person name="Martin-Jezequel V."/>
            <person name="Lopez P.J."/>
            <person name="Lucas S."/>
            <person name="Mangogna M."/>
            <person name="McGinnis K."/>
            <person name="Medlin L.K."/>
            <person name="Montsant A."/>
            <person name="Oudot-Le Secq M.P."/>
            <person name="Napoli C."/>
            <person name="Obornik M."/>
            <person name="Parker M.S."/>
            <person name="Petit J.L."/>
            <person name="Porcel B.M."/>
            <person name="Poulsen N."/>
            <person name="Robison M."/>
            <person name="Rychlewski L."/>
            <person name="Rynearson T.A."/>
            <person name="Schmutz J."/>
            <person name="Shapiro H."/>
            <person name="Siaut M."/>
            <person name="Stanley M."/>
            <person name="Sussman M.R."/>
            <person name="Taylor A.R."/>
            <person name="Vardi A."/>
            <person name="von Dassow P."/>
            <person name="Vyverman W."/>
            <person name="Willis A."/>
            <person name="Wyrwicz L.S."/>
            <person name="Rokhsar D.S."/>
            <person name="Weissenbach J."/>
            <person name="Armbrust E.V."/>
            <person name="Green B.R."/>
            <person name="Van de Peer Y."/>
            <person name="Grigoriev I.V."/>
        </authorList>
    </citation>
    <scope>NUCLEOTIDE SEQUENCE [LARGE SCALE GENOMIC DNA]</scope>
    <source>
        <strain evidence="2 3">CCMP1335</strain>
    </source>
</reference>
<dbReference type="RefSeq" id="XP_002292302.1">
    <property type="nucleotide sequence ID" value="XM_002292266.1"/>
</dbReference>